<evidence type="ECO:0000313" key="2">
    <source>
        <dbReference type="Proteomes" id="UP001162060"/>
    </source>
</evidence>
<sequence length="35" mass="3918">MVITPASAELPAETAMIKIKKFTGGSPREWLRWSN</sequence>
<evidence type="ECO:0000313" key="1">
    <source>
        <dbReference type="EMBL" id="CAK7898468.1"/>
    </source>
</evidence>
<comment type="caution">
    <text evidence="1">The sequence shown here is derived from an EMBL/GenBank/DDBJ whole genome shotgun (WGS) entry which is preliminary data.</text>
</comment>
<proteinExistence type="predicted"/>
<gene>
    <name evidence="1" type="ORF">PM001_LOCUS1654</name>
</gene>
<protein>
    <submittedName>
        <fullName evidence="1">Uncharacterized protein</fullName>
    </submittedName>
</protein>
<name>A0AAV1T1X2_9STRA</name>
<organism evidence="1 2">
    <name type="scientific">Peronospora matthiolae</name>
    <dbReference type="NCBI Taxonomy" id="2874970"/>
    <lineage>
        <taxon>Eukaryota</taxon>
        <taxon>Sar</taxon>
        <taxon>Stramenopiles</taxon>
        <taxon>Oomycota</taxon>
        <taxon>Peronosporomycetes</taxon>
        <taxon>Peronosporales</taxon>
        <taxon>Peronosporaceae</taxon>
        <taxon>Peronospora</taxon>
    </lineage>
</organism>
<dbReference type="AlphaFoldDB" id="A0AAV1T1X2"/>
<dbReference type="EMBL" id="CAKLBY020000016">
    <property type="protein sequence ID" value="CAK7898468.1"/>
    <property type="molecule type" value="Genomic_DNA"/>
</dbReference>
<dbReference type="Proteomes" id="UP001162060">
    <property type="component" value="Unassembled WGS sequence"/>
</dbReference>
<accession>A0AAV1T1X2</accession>
<reference evidence="1" key="1">
    <citation type="submission" date="2024-01" db="EMBL/GenBank/DDBJ databases">
        <authorList>
            <person name="Webb A."/>
        </authorList>
    </citation>
    <scope>NUCLEOTIDE SEQUENCE</scope>
    <source>
        <strain evidence="1">Pm1</strain>
    </source>
</reference>